<dbReference type="EC" id="3.6.1.11" evidence="2"/>
<evidence type="ECO:0000259" key="1">
    <source>
        <dbReference type="Pfam" id="PF02541"/>
    </source>
</evidence>
<dbReference type="CDD" id="cd24052">
    <property type="entry name" value="ASKHA_NBD_HpPPX-GppA-like"/>
    <property type="match status" value="1"/>
</dbReference>
<accession>A0A128A1P7</accession>
<dbReference type="InterPro" id="IPR043129">
    <property type="entry name" value="ATPase_NBD"/>
</dbReference>
<keyword evidence="3" id="KW-1185">Reference proteome</keyword>
<dbReference type="Proteomes" id="UP000196239">
    <property type="component" value="Chromosome 1"/>
</dbReference>
<evidence type="ECO:0000313" key="3">
    <source>
        <dbReference type="Proteomes" id="UP000196239"/>
    </source>
</evidence>
<dbReference type="InterPro" id="IPR050273">
    <property type="entry name" value="GppA/Ppx_hydrolase"/>
</dbReference>
<dbReference type="PANTHER" id="PTHR30005">
    <property type="entry name" value="EXOPOLYPHOSPHATASE"/>
    <property type="match status" value="1"/>
</dbReference>
<dbReference type="KEGG" id="ndv:NDEV_0496"/>
<protein>
    <submittedName>
        <fullName evidence="2">Exopolyphosphatase</fullName>
        <ecNumber evidence="2">3.6.1.11</ecNumber>
    </submittedName>
</protein>
<dbReference type="Gene3D" id="3.30.420.150">
    <property type="entry name" value="Exopolyphosphatase. Domain 2"/>
    <property type="match status" value="1"/>
</dbReference>
<dbReference type="Pfam" id="PF02541">
    <property type="entry name" value="Ppx-GppA"/>
    <property type="match status" value="1"/>
</dbReference>
<dbReference type="Gene3D" id="3.30.420.40">
    <property type="match status" value="1"/>
</dbReference>
<sequence length="466" mass="52789">MGEGLDEKDKLGKKPMSRAIDTLKVFRDIIQLNPIKSVLPIATSAVREAGNRDEFLNSVSKETGFNFKVLSEREEALYSYVGAIKSLNIPDVLFFDIGGGSLEIVHAERFRIKKVISLPLGALRLTHQFDGKKGKLTDKNIKSLKRYVWNLLPNKKDLGLNESTKLVGVGGALRALSRYEQKISGYPLDKIHNYKISNKSLDSTVNRLFKMKPDDLSKISVIGSSRAETIVAGSFVINTLMEKYDFSNLCVSNHGLREGALSIFLEDPKAYHDGSLTAEQIRKTIGLDEPHKINHEKENFLNTLVSIKLISKREKMIFDYAEKIMSEKSSFSNPQSVFYSIMDEDMPLDHNDQLVLGLSLVHARHTKTSDWLFARYKTILSQQDRVSFKKISVLITLQKILERTKSKVELKLHGMRIVEINISQSRSTQIFLLKDALRKFESAFDVKVILSMRQYSGSSHNSMLEL</sequence>
<dbReference type="SUPFAM" id="SSF53067">
    <property type="entry name" value="Actin-like ATPase domain"/>
    <property type="match status" value="2"/>
</dbReference>
<dbReference type="PANTHER" id="PTHR30005:SF0">
    <property type="entry name" value="RETROGRADE REGULATION PROTEIN 2"/>
    <property type="match status" value="1"/>
</dbReference>
<dbReference type="GO" id="GO:0004309">
    <property type="term" value="F:exopolyphosphatase activity"/>
    <property type="evidence" value="ECO:0007669"/>
    <property type="project" value="UniProtKB-EC"/>
</dbReference>
<keyword evidence="2" id="KW-0378">Hydrolase</keyword>
<evidence type="ECO:0000313" key="2">
    <source>
        <dbReference type="EMBL" id="CUR51261.1"/>
    </source>
</evidence>
<dbReference type="AlphaFoldDB" id="A0A128A1P7"/>
<organism evidence="2 3">
    <name type="scientific">Nitrosotalea devaniterrae</name>
    <dbReference type="NCBI Taxonomy" id="1078905"/>
    <lineage>
        <taxon>Archaea</taxon>
        <taxon>Nitrososphaerota</taxon>
        <taxon>Nitrososphaeria</taxon>
        <taxon>Nitrosotaleales</taxon>
        <taxon>Nitrosotaleaceae</taxon>
        <taxon>Nitrosotalea</taxon>
    </lineage>
</organism>
<dbReference type="InterPro" id="IPR003695">
    <property type="entry name" value="Ppx_GppA_N"/>
</dbReference>
<gene>
    <name evidence="2" type="primary">ppx</name>
    <name evidence="2" type="ORF">NDEV_0496</name>
</gene>
<reference evidence="3" key="1">
    <citation type="submission" date="2015-10" db="EMBL/GenBank/DDBJ databases">
        <authorList>
            <person name="Lehtovirta-Morley L.E."/>
            <person name="Vieille C."/>
        </authorList>
    </citation>
    <scope>NUCLEOTIDE SEQUENCE [LARGE SCALE GENOMIC DNA]</scope>
</reference>
<dbReference type="EMBL" id="LN890280">
    <property type="protein sequence ID" value="CUR51261.1"/>
    <property type="molecule type" value="Genomic_DNA"/>
</dbReference>
<feature type="domain" description="Ppx/GppA phosphatase N-terminal" evidence="1">
    <location>
        <begin position="2"/>
        <end position="261"/>
    </location>
</feature>
<proteinExistence type="predicted"/>
<name>A0A128A1P7_9ARCH</name>